<dbReference type="CDD" id="cd02947">
    <property type="entry name" value="TRX_family"/>
    <property type="match status" value="1"/>
</dbReference>
<dbReference type="Proteomes" id="UP000430564">
    <property type="component" value="Unassembled WGS sequence"/>
</dbReference>
<dbReference type="Pfam" id="PF00085">
    <property type="entry name" value="Thioredoxin"/>
    <property type="match status" value="1"/>
</dbReference>
<dbReference type="PANTHER" id="PTHR45663:SF11">
    <property type="entry name" value="GEO12009P1"/>
    <property type="match status" value="1"/>
</dbReference>
<proteinExistence type="predicted"/>
<evidence type="ECO:0000313" key="2">
    <source>
        <dbReference type="EMBL" id="KAB7657452.1"/>
    </source>
</evidence>
<feature type="domain" description="Thioredoxin" evidence="1">
    <location>
        <begin position="1"/>
        <end position="108"/>
    </location>
</feature>
<dbReference type="GO" id="GO:0005737">
    <property type="term" value="C:cytoplasm"/>
    <property type="evidence" value="ECO:0007669"/>
    <property type="project" value="TreeGrafter"/>
</dbReference>
<dbReference type="PANTHER" id="PTHR45663">
    <property type="entry name" value="GEO12009P1"/>
    <property type="match status" value="1"/>
</dbReference>
<gene>
    <name evidence="2" type="ORF">GBM95_08085</name>
</gene>
<accession>A0A6I1EJ43</accession>
<dbReference type="AlphaFoldDB" id="A0A6I1EJ43"/>
<evidence type="ECO:0000313" key="3">
    <source>
        <dbReference type="Proteomes" id="UP000430564"/>
    </source>
</evidence>
<sequence length="109" mass="12224">MSDFVTVNLDTIPDLLKSEKPVLLTIGAPWCIDCRRAQPFLMALAKQYSDRMVFAGANVDECPGIRETYDVKHIPTMIIFKGGKPQENRLVEVKTPGELKAFIEEGLKD</sequence>
<protein>
    <submittedName>
        <fullName evidence="2">Thioredoxin family protein</fullName>
    </submittedName>
</protein>
<dbReference type="PROSITE" id="PS51352">
    <property type="entry name" value="THIOREDOXIN_2"/>
    <property type="match status" value="1"/>
</dbReference>
<dbReference type="SUPFAM" id="SSF52833">
    <property type="entry name" value="Thioredoxin-like"/>
    <property type="match status" value="1"/>
</dbReference>
<dbReference type="EMBL" id="WEHX01000055">
    <property type="protein sequence ID" value="KAB7657452.1"/>
    <property type="molecule type" value="Genomic_DNA"/>
</dbReference>
<comment type="caution">
    <text evidence="2">The sequence shown here is derived from an EMBL/GenBank/DDBJ whole genome shotgun (WGS) entry which is preliminary data.</text>
</comment>
<dbReference type="InterPro" id="IPR013766">
    <property type="entry name" value="Thioredoxin_domain"/>
</dbReference>
<dbReference type="OrthoDB" id="215495at2"/>
<dbReference type="Gene3D" id="3.40.30.10">
    <property type="entry name" value="Glutaredoxin"/>
    <property type="match status" value="1"/>
</dbReference>
<dbReference type="InterPro" id="IPR036249">
    <property type="entry name" value="Thioredoxin-like_sf"/>
</dbReference>
<evidence type="ECO:0000259" key="1">
    <source>
        <dbReference type="PROSITE" id="PS51352"/>
    </source>
</evidence>
<organism evidence="2 3">
    <name type="scientific">Sutterella seckii</name>
    <dbReference type="NCBI Taxonomy" id="1944635"/>
    <lineage>
        <taxon>Bacteria</taxon>
        <taxon>Pseudomonadati</taxon>
        <taxon>Pseudomonadota</taxon>
        <taxon>Betaproteobacteria</taxon>
        <taxon>Burkholderiales</taxon>
        <taxon>Sutterellaceae</taxon>
        <taxon>Sutterella</taxon>
    </lineage>
</organism>
<reference evidence="2 3" key="1">
    <citation type="submission" date="2019-10" db="EMBL/GenBank/DDBJ databases">
        <title>Genome diversity of Sutterella seckii.</title>
        <authorList>
            <person name="Chaplin A.V."/>
            <person name="Sokolova S.R."/>
            <person name="Mosin K.A."/>
            <person name="Ivanova E.L."/>
            <person name="Kochetkova T.O."/>
            <person name="Goltsov A.Y."/>
            <person name="Trofimov D.Y."/>
            <person name="Efimov B.A."/>
        </authorList>
    </citation>
    <scope>NUCLEOTIDE SEQUENCE [LARGE SCALE GENOMIC DNA]</scope>
    <source>
        <strain evidence="2 3">ASD393</strain>
    </source>
</reference>
<name>A0A6I1EJ43_9BURK</name>
<dbReference type="GO" id="GO:0015035">
    <property type="term" value="F:protein-disulfide reductase activity"/>
    <property type="evidence" value="ECO:0007669"/>
    <property type="project" value="TreeGrafter"/>
</dbReference>
<dbReference type="RefSeq" id="WP_152158626.1">
    <property type="nucleotide sequence ID" value="NZ_WEHX01000055.1"/>
</dbReference>